<dbReference type="AlphaFoldDB" id="A0A916W2T5"/>
<keyword evidence="2" id="KW-0238">DNA-binding</keyword>
<proteinExistence type="predicted"/>
<dbReference type="Proteomes" id="UP000596977">
    <property type="component" value="Unassembled WGS sequence"/>
</dbReference>
<keyword evidence="3" id="KW-0804">Transcription</keyword>
<evidence type="ECO:0000313" key="5">
    <source>
        <dbReference type="EMBL" id="GGA61572.1"/>
    </source>
</evidence>
<dbReference type="InterPro" id="IPR014710">
    <property type="entry name" value="RmlC-like_jellyroll"/>
</dbReference>
<dbReference type="SUPFAM" id="SSF46689">
    <property type="entry name" value="Homeodomain-like"/>
    <property type="match status" value="1"/>
</dbReference>
<feature type="domain" description="HTH araC/xylS-type" evidence="4">
    <location>
        <begin position="189"/>
        <end position="287"/>
    </location>
</feature>
<dbReference type="PANTHER" id="PTHR43280:SF32">
    <property type="entry name" value="TRANSCRIPTIONAL REGULATORY PROTEIN"/>
    <property type="match status" value="1"/>
</dbReference>
<comment type="caution">
    <text evidence="5">The sequence shown here is derived from an EMBL/GenBank/DDBJ whole genome shotgun (WGS) entry which is preliminary data.</text>
</comment>
<dbReference type="InterPro" id="IPR009057">
    <property type="entry name" value="Homeodomain-like_sf"/>
</dbReference>
<dbReference type="InterPro" id="IPR020449">
    <property type="entry name" value="Tscrpt_reg_AraC-type_HTH"/>
</dbReference>
<dbReference type="InterPro" id="IPR011051">
    <property type="entry name" value="RmlC_Cupin_sf"/>
</dbReference>
<accession>A0A916W2T5</accession>
<dbReference type="Gene3D" id="2.60.120.10">
    <property type="entry name" value="Jelly Rolls"/>
    <property type="match status" value="1"/>
</dbReference>
<dbReference type="OrthoDB" id="9814125at2"/>
<protein>
    <submittedName>
        <fullName evidence="5">AraC family transcriptional regulator</fullName>
    </submittedName>
</protein>
<sequence length="292" mass="32717">MNSIPSYALYGEIAAPENTWMHWETIRSRSHLYGYHIAPHRHEQLSQMLFIDSGHAHVALDDITRDVEGPVLIMIPPLVVHGFTFSNDINGHVLTFFARDLARLVEDSPPVTALLGQPGIVDLSGADERKKTVPRMVSELVSEGGRTEPGQTLALRARVLLLMVAIHRAAVLGEREADAKSNRSETLARSFQSEVDRHYSKSRSIGDYAAAIGISPTHLNRVCNQIFGTSALGVIERRIVLEARRYLRFSVLSIKEIAYVLGYEDPAYFSRFFRRQTGMTPQEYRDQSSVTA</sequence>
<dbReference type="PRINTS" id="PR00032">
    <property type="entry name" value="HTHARAC"/>
</dbReference>
<dbReference type="Pfam" id="PF12833">
    <property type="entry name" value="HTH_18"/>
    <property type="match status" value="1"/>
</dbReference>
<keyword evidence="1" id="KW-0805">Transcription regulation</keyword>
<dbReference type="RefSeq" id="WP_127071704.1">
    <property type="nucleotide sequence ID" value="NZ_BMKB01000007.1"/>
</dbReference>
<dbReference type="PROSITE" id="PS01124">
    <property type="entry name" value="HTH_ARAC_FAMILY_2"/>
    <property type="match status" value="1"/>
</dbReference>
<dbReference type="InterPro" id="IPR047264">
    <property type="entry name" value="Cupin_HpaA-like_N"/>
</dbReference>
<dbReference type="EMBL" id="BMKB01000007">
    <property type="protein sequence ID" value="GGA61572.1"/>
    <property type="molecule type" value="Genomic_DNA"/>
</dbReference>
<evidence type="ECO:0000256" key="2">
    <source>
        <dbReference type="ARBA" id="ARBA00023125"/>
    </source>
</evidence>
<reference evidence="5 6" key="1">
    <citation type="journal article" date="2014" name="Int. J. Syst. Evol. Microbiol.">
        <title>Complete genome sequence of Corynebacterium casei LMG S-19264T (=DSM 44701T), isolated from a smear-ripened cheese.</title>
        <authorList>
            <consortium name="US DOE Joint Genome Institute (JGI-PGF)"/>
            <person name="Walter F."/>
            <person name="Albersmeier A."/>
            <person name="Kalinowski J."/>
            <person name="Ruckert C."/>
        </authorList>
    </citation>
    <scope>NUCLEOTIDE SEQUENCE [LARGE SCALE GENOMIC DNA]</scope>
    <source>
        <strain evidence="5 6">CGMCC 1.15896</strain>
    </source>
</reference>
<gene>
    <name evidence="5" type="primary">pobR</name>
    <name evidence="5" type="ORF">GCM10011499_34870</name>
</gene>
<organism evidence="5 6">
    <name type="scientific">Pelagibacterium lentulum</name>
    <dbReference type="NCBI Taxonomy" id="2029865"/>
    <lineage>
        <taxon>Bacteria</taxon>
        <taxon>Pseudomonadati</taxon>
        <taxon>Pseudomonadota</taxon>
        <taxon>Alphaproteobacteria</taxon>
        <taxon>Hyphomicrobiales</taxon>
        <taxon>Devosiaceae</taxon>
        <taxon>Pelagibacterium</taxon>
    </lineage>
</organism>
<keyword evidence="6" id="KW-1185">Reference proteome</keyword>
<evidence type="ECO:0000259" key="4">
    <source>
        <dbReference type="PROSITE" id="PS01124"/>
    </source>
</evidence>
<dbReference type="Gene3D" id="1.10.10.60">
    <property type="entry name" value="Homeodomain-like"/>
    <property type="match status" value="1"/>
</dbReference>
<dbReference type="SUPFAM" id="SSF51182">
    <property type="entry name" value="RmlC-like cupins"/>
    <property type="match status" value="1"/>
</dbReference>
<dbReference type="PANTHER" id="PTHR43280">
    <property type="entry name" value="ARAC-FAMILY TRANSCRIPTIONAL REGULATOR"/>
    <property type="match status" value="1"/>
</dbReference>
<evidence type="ECO:0000256" key="3">
    <source>
        <dbReference type="ARBA" id="ARBA00023163"/>
    </source>
</evidence>
<dbReference type="InterPro" id="IPR018060">
    <property type="entry name" value="HTH_AraC"/>
</dbReference>
<dbReference type="GO" id="GO:0003700">
    <property type="term" value="F:DNA-binding transcription factor activity"/>
    <property type="evidence" value="ECO:0007669"/>
    <property type="project" value="InterPro"/>
</dbReference>
<dbReference type="CDD" id="cd06999">
    <property type="entry name" value="cupin_HpaA-like_N"/>
    <property type="match status" value="1"/>
</dbReference>
<dbReference type="SMART" id="SM00342">
    <property type="entry name" value="HTH_ARAC"/>
    <property type="match status" value="1"/>
</dbReference>
<dbReference type="GO" id="GO:0043565">
    <property type="term" value="F:sequence-specific DNA binding"/>
    <property type="evidence" value="ECO:0007669"/>
    <property type="project" value="InterPro"/>
</dbReference>
<name>A0A916W2T5_9HYPH</name>
<evidence type="ECO:0000313" key="6">
    <source>
        <dbReference type="Proteomes" id="UP000596977"/>
    </source>
</evidence>
<evidence type="ECO:0000256" key="1">
    <source>
        <dbReference type="ARBA" id="ARBA00023015"/>
    </source>
</evidence>